<evidence type="ECO:0000256" key="3">
    <source>
        <dbReference type="SAM" id="Phobius"/>
    </source>
</evidence>
<organism evidence="4">
    <name type="scientific">Rhododendron williamsianum</name>
    <dbReference type="NCBI Taxonomy" id="262921"/>
    <lineage>
        <taxon>Eukaryota</taxon>
        <taxon>Viridiplantae</taxon>
        <taxon>Streptophyta</taxon>
        <taxon>Embryophyta</taxon>
        <taxon>Tracheophyta</taxon>
        <taxon>Spermatophyta</taxon>
        <taxon>Magnoliopsida</taxon>
        <taxon>eudicotyledons</taxon>
        <taxon>Gunneridae</taxon>
        <taxon>Pentapetalae</taxon>
        <taxon>asterids</taxon>
        <taxon>Ericales</taxon>
        <taxon>Ericaceae</taxon>
        <taxon>Ericoideae</taxon>
        <taxon>Rhodoreae</taxon>
        <taxon>Rhododendron</taxon>
    </lineage>
</organism>
<feature type="transmembrane region" description="Helical" evidence="3">
    <location>
        <begin position="30"/>
        <end position="51"/>
    </location>
</feature>
<feature type="non-terminal residue" evidence="4">
    <location>
        <position position="1"/>
    </location>
</feature>
<dbReference type="GO" id="GO:0005741">
    <property type="term" value="C:mitochondrial outer membrane"/>
    <property type="evidence" value="ECO:0007669"/>
    <property type="project" value="TreeGrafter"/>
</dbReference>
<keyword evidence="3" id="KW-0472">Membrane</keyword>
<dbReference type="PANTHER" id="PTHR45644">
    <property type="entry name" value="AAA ATPASE, PUTATIVE (AFU_ORTHOLOGUE AFUA_2G12920)-RELATED-RELATED"/>
    <property type="match status" value="1"/>
</dbReference>
<gene>
    <name evidence="4" type="ORF">C3L33_22847</name>
</gene>
<sequence>MNCQKLLVHFSPSRVPNESEFDGMYMLAKVYILMSSTVVFWNGCIILVVHLGMDPAEGDSNDVVPVLRPLNLDDFIQSKAKVGASVAYDATSQNELRKWNEQYGEGGSRRKSPFGF</sequence>
<keyword evidence="2" id="KW-0067">ATP-binding</keyword>
<dbReference type="GO" id="GO:0005524">
    <property type="term" value="F:ATP binding"/>
    <property type="evidence" value="ECO:0007669"/>
    <property type="project" value="UniProtKB-KW"/>
</dbReference>
<comment type="caution">
    <text evidence="4">The sequence shown here is derived from an EMBL/GenBank/DDBJ whole genome shotgun (WGS) entry which is preliminary data.</text>
</comment>
<dbReference type="AlphaFoldDB" id="A0A6A4K975"/>
<dbReference type="InterPro" id="IPR051701">
    <property type="entry name" value="Mito_OM_Translocase_MSP1"/>
</dbReference>
<reference evidence="4" key="1">
    <citation type="journal article" date="2019" name="Genome Biol. Evol.">
        <title>The Rhododendron genome and chromosomal organization provide insight into shared whole-genome duplications across the heath family (Ericaceae).</title>
        <authorList>
            <person name="Soza V.L."/>
            <person name="Lindsley D."/>
            <person name="Waalkes A."/>
            <person name="Ramage E."/>
            <person name="Patwardhan R.P."/>
            <person name="Burton J.N."/>
            <person name="Adey A."/>
            <person name="Kumar A."/>
            <person name="Qiu R."/>
            <person name="Shendure J."/>
            <person name="Hall B."/>
        </authorList>
    </citation>
    <scope>NUCLEOTIDE SEQUENCE</scope>
    <source>
        <strain evidence="4">RSF 1966-606</strain>
    </source>
</reference>
<evidence type="ECO:0000256" key="2">
    <source>
        <dbReference type="ARBA" id="ARBA00022840"/>
    </source>
</evidence>
<proteinExistence type="predicted"/>
<keyword evidence="3" id="KW-0812">Transmembrane</keyword>
<dbReference type="PANTHER" id="PTHR45644:SF56">
    <property type="entry name" value="AAA ATPASE, PUTATIVE (AFU_ORTHOLOGUE AFUA_2G12920)-RELATED"/>
    <property type="match status" value="1"/>
</dbReference>
<accession>A0A6A4K975</accession>
<evidence type="ECO:0000256" key="1">
    <source>
        <dbReference type="ARBA" id="ARBA00022741"/>
    </source>
</evidence>
<evidence type="ECO:0000313" key="4">
    <source>
        <dbReference type="EMBL" id="KAE9445253.1"/>
    </source>
</evidence>
<keyword evidence="1" id="KW-0547">Nucleotide-binding</keyword>
<protein>
    <submittedName>
        <fullName evidence="4">Uncharacterized protein</fullName>
    </submittedName>
</protein>
<dbReference type="EMBL" id="QEFC01004327">
    <property type="protein sequence ID" value="KAE9445253.1"/>
    <property type="molecule type" value="Genomic_DNA"/>
</dbReference>
<name>A0A6A4K975_9ERIC</name>
<keyword evidence="3" id="KW-1133">Transmembrane helix</keyword>
<dbReference type="OrthoDB" id="1716903at2759"/>